<keyword evidence="2" id="KW-0812">Transmembrane</keyword>
<keyword evidence="5" id="KW-0496">Mitochondrion</keyword>
<evidence type="ECO:0000256" key="1">
    <source>
        <dbReference type="ARBA" id="ARBA00004434"/>
    </source>
</evidence>
<keyword evidence="4" id="KW-1133">Transmembrane helix</keyword>
<evidence type="ECO:0000256" key="6">
    <source>
        <dbReference type="ARBA" id="ARBA00023136"/>
    </source>
</evidence>
<evidence type="ECO:0008006" key="10">
    <source>
        <dbReference type="Google" id="ProtNLM"/>
    </source>
</evidence>
<comment type="subcellular location">
    <subcellularLocation>
        <location evidence="1">Mitochondrion inner membrane</location>
        <topology evidence="1">Single-pass membrane protein</topology>
    </subcellularLocation>
</comment>
<evidence type="ECO:0000256" key="3">
    <source>
        <dbReference type="ARBA" id="ARBA00022792"/>
    </source>
</evidence>
<evidence type="ECO:0000256" key="4">
    <source>
        <dbReference type="ARBA" id="ARBA00022989"/>
    </source>
</evidence>
<gene>
    <name evidence="8" type="ORF">CCMP2556_LOCUS290</name>
</gene>
<accession>A0ABP0H816</accession>
<organism evidence="8 9">
    <name type="scientific">Durusdinium trenchii</name>
    <dbReference type="NCBI Taxonomy" id="1381693"/>
    <lineage>
        <taxon>Eukaryota</taxon>
        <taxon>Sar</taxon>
        <taxon>Alveolata</taxon>
        <taxon>Dinophyceae</taxon>
        <taxon>Suessiales</taxon>
        <taxon>Symbiodiniaceae</taxon>
        <taxon>Durusdinium</taxon>
    </lineage>
</organism>
<protein>
    <recommendedName>
        <fullName evidence="10">Mitochondrial import inner membrane translocase subunit TIM14</fullName>
    </recommendedName>
</protein>
<evidence type="ECO:0000256" key="7">
    <source>
        <dbReference type="ARBA" id="ARBA00038105"/>
    </source>
</evidence>
<evidence type="ECO:0000313" key="8">
    <source>
        <dbReference type="EMBL" id="CAK8985823.1"/>
    </source>
</evidence>
<dbReference type="Gene3D" id="1.10.287.110">
    <property type="entry name" value="DnaJ domain"/>
    <property type="match status" value="1"/>
</dbReference>
<dbReference type="PANTHER" id="PTHR12763">
    <property type="match status" value="1"/>
</dbReference>
<dbReference type="InterPro" id="IPR036869">
    <property type="entry name" value="J_dom_sf"/>
</dbReference>
<evidence type="ECO:0000256" key="5">
    <source>
        <dbReference type="ARBA" id="ARBA00023128"/>
    </source>
</evidence>
<sequence length="103" mass="11375">MFFFVPFFFGTRRVLGSPAITRSPLTAPSSRWPRAHRLGRGQSLGCRQAKKILNIGSVAPSKDVVREAHRRLLIANHPDKGGSTYIASKINEAKEVMLGKKST</sequence>
<keyword evidence="6" id="KW-0472">Membrane</keyword>
<dbReference type="SUPFAM" id="SSF46565">
    <property type="entry name" value="Chaperone J-domain"/>
    <property type="match status" value="1"/>
</dbReference>
<dbReference type="EMBL" id="CAXAMN010000004">
    <property type="protein sequence ID" value="CAK8985823.1"/>
    <property type="molecule type" value="Genomic_DNA"/>
</dbReference>
<name>A0ABP0H816_9DINO</name>
<dbReference type="Proteomes" id="UP001642484">
    <property type="component" value="Unassembled WGS sequence"/>
</dbReference>
<proteinExistence type="inferred from homology"/>
<reference evidence="8 9" key="1">
    <citation type="submission" date="2024-02" db="EMBL/GenBank/DDBJ databases">
        <authorList>
            <person name="Chen Y."/>
            <person name="Shah S."/>
            <person name="Dougan E. K."/>
            <person name="Thang M."/>
            <person name="Chan C."/>
        </authorList>
    </citation>
    <scope>NUCLEOTIDE SEQUENCE [LARGE SCALE GENOMIC DNA]</scope>
</reference>
<comment type="caution">
    <text evidence="8">The sequence shown here is derived from an EMBL/GenBank/DDBJ whole genome shotgun (WGS) entry which is preliminary data.</text>
</comment>
<dbReference type="PANTHER" id="PTHR12763:SF28">
    <property type="entry name" value="GEO10507P1-RELATED"/>
    <property type="match status" value="1"/>
</dbReference>
<evidence type="ECO:0000313" key="9">
    <source>
        <dbReference type="Proteomes" id="UP001642484"/>
    </source>
</evidence>
<dbReference type="CDD" id="cd06257">
    <property type="entry name" value="DnaJ"/>
    <property type="match status" value="1"/>
</dbReference>
<evidence type="ECO:0000256" key="2">
    <source>
        <dbReference type="ARBA" id="ARBA00022692"/>
    </source>
</evidence>
<dbReference type="InterPro" id="IPR001623">
    <property type="entry name" value="DnaJ_domain"/>
</dbReference>
<keyword evidence="9" id="KW-1185">Reference proteome</keyword>
<comment type="similarity">
    <text evidence="7">Belongs to the TIM14 family.</text>
</comment>
<keyword evidence="3" id="KW-0999">Mitochondrion inner membrane</keyword>